<dbReference type="GO" id="GO:0051301">
    <property type="term" value="P:cell division"/>
    <property type="evidence" value="ECO:0007669"/>
    <property type="project" value="UniProtKB-KW"/>
</dbReference>
<dbReference type="Pfam" id="PF02381">
    <property type="entry name" value="MraZ"/>
    <property type="match status" value="1"/>
</dbReference>
<dbReference type="AlphaFoldDB" id="A0AAP8GEZ6"/>
<reference evidence="3 4" key="1">
    <citation type="submission" date="2017-07" db="EMBL/GenBank/DDBJ databases">
        <title>Draft genome sequence of Enterobacter cloacae ST128, a clinical strain coproducing KPC-2 and NDM-1 carbapenemases.</title>
        <authorList>
            <person name="Li X."/>
        </authorList>
    </citation>
    <scope>NUCLEOTIDE SEQUENCE [LARGE SCALE GENOMIC DNA]</scope>
    <source>
        <strain evidence="3 4">HBY</strain>
    </source>
</reference>
<organism evidence="3 4">
    <name type="scientific">Enterobacter hormaechei</name>
    <dbReference type="NCBI Taxonomy" id="158836"/>
    <lineage>
        <taxon>Bacteria</taxon>
        <taxon>Pseudomonadati</taxon>
        <taxon>Pseudomonadota</taxon>
        <taxon>Gammaproteobacteria</taxon>
        <taxon>Enterobacterales</taxon>
        <taxon>Enterobacteriaceae</taxon>
        <taxon>Enterobacter</taxon>
        <taxon>Enterobacter cloacae complex</taxon>
    </lineage>
</organism>
<feature type="domain" description="SpoVT-AbrB" evidence="2">
    <location>
        <begin position="5"/>
        <end position="32"/>
    </location>
</feature>
<dbReference type="Gene3D" id="3.40.1550.20">
    <property type="entry name" value="Transcriptional regulator MraZ domain"/>
    <property type="match status" value="1"/>
</dbReference>
<dbReference type="SUPFAM" id="SSF89447">
    <property type="entry name" value="AbrB/MazE/MraZ-like"/>
    <property type="match status" value="1"/>
</dbReference>
<dbReference type="GO" id="GO:0003677">
    <property type="term" value="F:DNA binding"/>
    <property type="evidence" value="ECO:0007669"/>
    <property type="project" value="UniProtKB-UniRule"/>
</dbReference>
<keyword evidence="1" id="KW-0238">DNA-binding</keyword>
<dbReference type="InterPro" id="IPR007159">
    <property type="entry name" value="SpoVT-AbrB_dom"/>
</dbReference>
<evidence type="ECO:0000313" key="3">
    <source>
        <dbReference type="EMBL" id="PJG36022.1"/>
    </source>
</evidence>
<dbReference type="PROSITE" id="PS51740">
    <property type="entry name" value="SPOVT_ABRB"/>
    <property type="match status" value="1"/>
</dbReference>
<proteinExistence type="predicted"/>
<evidence type="ECO:0000313" key="4">
    <source>
        <dbReference type="Proteomes" id="UP000231328"/>
    </source>
</evidence>
<keyword evidence="3" id="KW-0132">Cell division</keyword>
<accession>A0AAP8GEZ6</accession>
<feature type="non-terminal residue" evidence="3">
    <location>
        <position position="32"/>
    </location>
</feature>
<protein>
    <submittedName>
        <fullName evidence="3">Cell division/cell wall cluster transcriptional repressor MraZ</fullName>
    </submittedName>
</protein>
<name>A0AAP8GEZ6_9ENTR</name>
<gene>
    <name evidence="3" type="ORF">CGZ54_30825</name>
</gene>
<evidence type="ECO:0000256" key="1">
    <source>
        <dbReference type="PROSITE-ProRule" id="PRU01076"/>
    </source>
</evidence>
<dbReference type="InterPro" id="IPR037914">
    <property type="entry name" value="SpoVT-AbrB_sf"/>
</dbReference>
<sequence length="32" mass="3966">MFMGEYDHQLDTKGRMIIPSKFRYDLNERFII</sequence>
<dbReference type="InterPro" id="IPR038619">
    <property type="entry name" value="MraZ_sf"/>
</dbReference>
<evidence type="ECO:0000259" key="2">
    <source>
        <dbReference type="PROSITE" id="PS51740"/>
    </source>
</evidence>
<comment type="caution">
    <text evidence="3">The sequence shown here is derived from an EMBL/GenBank/DDBJ whole genome shotgun (WGS) entry which is preliminary data.</text>
</comment>
<dbReference type="InterPro" id="IPR035642">
    <property type="entry name" value="MraZ_N"/>
</dbReference>
<dbReference type="CDD" id="cd16320">
    <property type="entry name" value="MraZ_N"/>
    <property type="match status" value="1"/>
</dbReference>
<keyword evidence="3" id="KW-0131">Cell cycle</keyword>
<dbReference type="InterPro" id="IPR020603">
    <property type="entry name" value="MraZ_dom"/>
</dbReference>
<dbReference type="EMBL" id="NMVR01000694">
    <property type="protein sequence ID" value="PJG36022.1"/>
    <property type="molecule type" value="Genomic_DNA"/>
</dbReference>
<dbReference type="Proteomes" id="UP000231328">
    <property type="component" value="Unassembled WGS sequence"/>
</dbReference>